<dbReference type="RefSeq" id="WP_072725089.1">
    <property type="nucleotide sequence ID" value="NZ_FQXH01000013.1"/>
</dbReference>
<proteinExistence type="predicted"/>
<sequence length="110" mass="12867">MKIGYYAIFDYNEYDEKEEAYGISISFPDIPECISCARSEEEGLLMAQEALKLNTLTMQVYELPKMTPLKDINLKDNEKAFFISYNTEDIDLSEFTFYDDEGNVIFLQRK</sequence>
<dbReference type="Proteomes" id="UP000242520">
    <property type="component" value="Unassembled WGS sequence"/>
</dbReference>
<dbReference type="SUPFAM" id="SSF143100">
    <property type="entry name" value="TTHA1013/TTHA0281-like"/>
    <property type="match status" value="1"/>
</dbReference>
<reference evidence="2" key="1">
    <citation type="submission" date="2016-11" db="EMBL/GenBank/DDBJ databases">
        <authorList>
            <person name="Varghese N."/>
            <person name="Submissions S."/>
        </authorList>
    </citation>
    <scope>NUCLEOTIDE SEQUENCE [LARGE SCALE GENOMIC DNA]</scope>
    <source>
        <strain evidence="2">DSM 15285</strain>
    </source>
</reference>
<name>A0A1M5RMG2_9FIRM</name>
<evidence type="ECO:0000313" key="2">
    <source>
        <dbReference type="Proteomes" id="UP000242520"/>
    </source>
</evidence>
<dbReference type="AlphaFoldDB" id="A0A1M5RMG2"/>
<dbReference type="Gene3D" id="3.30.160.250">
    <property type="match status" value="1"/>
</dbReference>
<evidence type="ECO:0000313" key="1">
    <source>
        <dbReference type="EMBL" id="SHH27359.1"/>
    </source>
</evidence>
<dbReference type="STRING" id="1123350.SAMN02744040_01441"/>
<dbReference type="InterPro" id="IPR035069">
    <property type="entry name" value="TTHA1013/TTHA0281-like"/>
</dbReference>
<keyword evidence="2" id="KW-1185">Reference proteome</keyword>
<accession>A0A1M5RMG2</accession>
<protein>
    <submittedName>
        <fullName evidence="1">Uncharacterized protein</fullName>
    </submittedName>
</protein>
<organism evidence="1 2">
    <name type="scientific">Tepidibacter thalassicus DSM 15285</name>
    <dbReference type="NCBI Taxonomy" id="1123350"/>
    <lineage>
        <taxon>Bacteria</taxon>
        <taxon>Bacillati</taxon>
        <taxon>Bacillota</taxon>
        <taxon>Clostridia</taxon>
        <taxon>Peptostreptococcales</taxon>
        <taxon>Peptostreptococcaceae</taxon>
        <taxon>Tepidibacter</taxon>
    </lineage>
</organism>
<gene>
    <name evidence="1" type="ORF">SAMN02744040_01441</name>
</gene>
<dbReference type="OrthoDB" id="5419659at2"/>
<dbReference type="EMBL" id="FQXH01000013">
    <property type="protein sequence ID" value="SHH27359.1"/>
    <property type="molecule type" value="Genomic_DNA"/>
</dbReference>